<name>A0A6H5G3J8_9HEMI</name>
<proteinExistence type="predicted"/>
<evidence type="ECO:0000313" key="2">
    <source>
        <dbReference type="Proteomes" id="UP000479000"/>
    </source>
</evidence>
<feature type="non-terminal residue" evidence="1">
    <location>
        <position position="1"/>
    </location>
</feature>
<protein>
    <submittedName>
        <fullName evidence="1">Uncharacterized protein</fullName>
    </submittedName>
</protein>
<evidence type="ECO:0000313" key="1">
    <source>
        <dbReference type="EMBL" id="CAA9997266.1"/>
    </source>
</evidence>
<reference evidence="1 2" key="1">
    <citation type="submission" date="2020-02" db="EMBL/GenBank/DDBJ databases">
        <authorList>
            <person name="Ferguson B K."/>
        </authorList>
    </citation>
    <scope>NUCLEOTIDE SEQUENCE [LARGE SCALE GENOMIC DNA]</scope>
</reference>
<gene>
    <name evidence="1" type="ORF">NTEN_LOCUS3584</name>
</gene>
<dbReference type="Proteomes" id="UP000479000">
    <property type="component" value="Unassembled WGS sequence"/>
</dbReference>
<sequence length="107" mass="12122">ESGPLSGSFNMPLNLSPRNLLLVLMDNAVKLIEVLKSIKRTQCYRRTGPNVERMSPHVSRPHAKWWRKIHSLGAGTSRNRHSFLTRKLTFTRLETGLSGHMTTTGQI</sequence>
<keyword evidence="2" id="KW-1185">Reference proteome</keyword>
<dbReference type="AlphaFoldDB" id="A0A6H5G3J8"/>
<dbReference type="EMBL" id="CADCXU010005647">
    <property type="protein sequence ID" value="CAA9997266.1"/>
    <property type="molecule type" value="Genomic_DNA"/>
</dbReference>
<organism evidence="1 2">
    <name type="scientific">Nesidiocoris tenuis</name>
    <dbReference type="NCBI Taxonomy" id="355587"/>
    <lineage>
        <taxon>Eukaryota</taxon>
        <taxon>Metazoa</taxon>
        <taxon>Ecdysozoa</taxon>
        <taxon>Arthropoda</taxon>
        <taxon>Hexapoda</taxon>
        <taxon>Insecta</taxon>
        <taxon>Pterygota</taxon>
        <taxon>Neoptera</taxon>
        <taxon>Paraneoptera</taxon>
        <taxon>Hemiptera</taxon>
        <taxon>Heteroptera</taxon>
        <taxon>Panheteroptera</taxon>
        <taxon>Cimicomorpha</taxon>
        <taxon>Miridae</taxon>
        <taxon>Dicyphina</taxon>
        <taxon>Nesidiocoris</taxon>
    </lineage>
</organism>
<accession>A0A6H5G3J8</accession>